<feature type="domain" description="Ubiquitin carboxyl-terminal hydrolase 40 ubiquitin-like" evidence="2">
    <location>
        <begin position="51"/>
        <end position="138"/>
    </location>
</feature>
<dbReference type="Proteomes" id="UP001652662">
    <property type="component" value="Chromosome 5"/>
</dbReference>
<keyword evidence="3" id="KW-1185">Reference proteome</keyword>
<evidence type="ECO:0000256" key="1">
    <source>
        <dbReference type="SAM" id="MobiDB-lite"/>
    </source>
</evidence>
<protein>
    <submittedName>
        <fullName evidence="4">Ubiquitin carboxyl-terminal hydrolase 40 isoform X18</fullName>
    </submittedName>
</protein>
<proteinExistence type="predicted"/>
<dbReference type="RefSeq" id="XP_070474712.1">
    <property type="nucleotide sequence ID" value="XM_070618611.1"/>
</dbReference>
<keyword evidence="4" id="KW-0378">Hydrolase</keyword>
<feature type="region of interest" description="Disordered" evidence="1">
    <location>
        <begin position="401"/>
        <end position="445"/>
    </location>
</feature>
<dbReference type="Pfam" id="PF25822">
    <property type="entry name" value="UBL_USP40"/>
    <property type="match status" value="1"/>
</dbReference>
<reference evidence="4" key="1">
    <citation type="submission" date="2025-08" db="UniProtKB">
        <authorList>
            <consortium name="RefSeq"/>
        </authorList>
    </citation>
    <scope>IDENTIFICATION</scope>
    <source>
        <tissue evidence="4">Blood</tissue>
    </source>
</reference>
<evidence type="ECO:0000313" key="4">
    <source>
        <dbReference type="RefSeq" id="XP_070474712.1"/>
    </source>
</evidence>
<dbReference type="GO" id="GO:0016787">
    <property type="term" value="F:hydrolase activity"/>
    <property type="evidence" value="ECO:0007669"/>
    <property type="project" value="UniProtKB-KW"/>
</dbReference>
<name>A0ABM4PBZ3_EQUPR</name>
<evidence type="ECO:0000259" key="2">
    <source>
        <dbReference type="Pfam" id="PF25822"/>
    </source>
</evidence>
<accession>A0ABM4PBZ3</accession>
<gene>
    <name evidence="4" type="primary">USP40</name>
</gene>
<organism evidence="3 4">
    <name type="scientific">Equus przewalskii</name>
    <name type="common">Przewalski's horse</name>
    <name type="synonym">Equus caballus przewalskii</name>
    <dbReference type="NCBI Taxonomy" id="9798"/>
    <lineage>
        <taxon>Eukaryota</taxon>
        <taxon>Metazoa</taxon>
        <taxon>Chordata</taxon>
        <taxon>Craniata</taxon>
        <taxon>Vertebrata</taxon>
        <taxon>Euteleostomi</taxon>
        <taxon>Mammalia</taxon>
        <taxon>Eutheria</taxon>
        <taxon>Laurasiatheria</taxon>
        <taxon>Perissodactyla</taxon>
        <taxon>Equidae</taxon>
        <taxon>Equus</taxon>
    </lineage>
</organism>
<sequence>MITAENSCLRPIDRNGKLLCPVPDNYTLKEAGLKMGSSLGLCPGRAPTSSQLFLFFAVGSDVQPGTEMEIIVEETLSVRDCLKIMLEKSGLLGDAWHLRKMDWCYEAGEPLCDEDATLKELTICSGDTLLLIEGKLPPLGFLTVPIWWYQPQHPSGHWKSHQDRRNCTPSQGGIWRAISAQGAPGDVHAEVSLHYLGDIDISEDATLMELKSQAMTLPSFSEFVIPSPAFLRAWTVESKRPSRLLRADQQQLKEYKLGRRTEICLEPLQKEENLGPQDVLLRTQMRLPGERAYALPMNMVWDAARGWTAGSLRQRVADFYSLPVEKIEIAKYFPEKFEWLPISSWNQQITKRKKKKKQDNLQGAPYHLKDGDTIGVKNLLAEDDDDFSTVTDDIGKEKQKQLALGKRKSQEALRVQSSHVFSGAETPARPRGPEASLSIHVGSFR</sequence>
<dbReference type="InterPro" id="IPR057763">
    <property type="entry name" value="UBL_USP40"/>
</dbReference>
<evidence type="ECO:0000313" key="3">
    <source>
        <dbReference type="Proteomes" id="UP001652662"/>
    </source>
</evidence>
<dbReference type="GeneID" id="103555974"/>